<dbReference type="InterPro" id="IPR043450">
    <property type="entry name" value="CCDC89-like"/>
</dbReference>
<feature type="coiled-coil region" evidence="2">
    <location>
        <begin position="65"/>
        <end position="148"/>
    </location>
</feature>
<protein>
    <submittedName>
        <fullName evidence="5">Coiled-coil domain-containing protein 89-like</fullName>
    </submittedName>
</protein>
<gene>
    <name evidence="5" type="primary">LOC100368248</name>
</gene>
<evidence type="ECO:0000256" key="1">
    <source>
        <dbReference type="ARBA" id="ARBA00023054"/>
    </source>
</evidence>
<name>A0ABM0H0N3_SACKO</name>
<dbReference type="RefSeq" id="XP_002741590.1">
    <property type="nucleotide sequence ID" value="XM_002741544.2"/>
</dbReference>
<evidence type="ECO:0000256" key="3">
    <source>
        <dbReference type="SAM" id="MobiDB-lite"/>
    </source>
</evidence>
<dbReference type="PANTHER" id="PTHR34768:SF2">
    <property type="entry name" value="COILED-COIL DOMAIN CONTAINING 89"/>
    <property type="match status" value="1"/>
</dbReference>
<keyword evidence="4" id="KW-1185">Reference proteome</keyword>
<feature type="region of interest" description="Disordered" evidence="3">
    <location>
        <begin position="1"/>
        <end position="20"/>
    </location>
</feature>
<sequence length="356" mass="42374">MASSGSRNPKELKNMVEASRKDVDEMVDSLEKLRNLSKDDKTENAMLRSRIDEQSQLICVLKQRADEYVQKAQTLERVNKELEDYRDNSQHIIDNEIKKFNLLDRRFHELADNHEEMIRFKDEYKRQNEQLRLENAQLKDENERLFSGAITERDEQIQSMSQHIISLKEQCTEYDSKLCQMKTEIDETRKSLEKELREKDTMYSNEISVLRSKIKQTEEHLRGATAQLLYHKENIKTTDASQQMAMEKLNKERDELLDLAMQRGKLIQDKQKEIKAMHDKLFATERAVKHMEDKFEREAASVNANLQVQKLKREKDESEYRKKELTYEFEAYKKHSNSLLKKEKELNERLRHLVSA</sequence>
<proteinExistence type="predicted"/>
<accession>A0ABM0H0N3</accession>
<evidence type="ECO:0000313" key="5">
    <source>
        <dbReference type="RefSeq" id="XP_002741590.1"/>
    </source>
</evidence>
<keyword evidence="1 2" id="KW-0175">Coiled coil</keyword>
<feature type="compositionally biased region" description="Basic and acidic residues" evidence="3">
    <location>
        <begin position="8"/>
        <end position="20"/>
    </location>
</feature>
<reference evidence="5" key="1">
    <citation type="submission" date="2025-08" db="UniProtKB">
        <authorList>
            <consortium name="RefSeq"/>
        </authorList>
    </citation>
    <scope>IDENTIFICATION</scope>
    <source>
        <tissue evidence="5">Testes</tissue>
    </source>
</reference>
<evidence type="ECO:0000256" key="2">
    <source>
        <dbReference type="SAM" id="Coils"/>
    </source>
</evidence>
<dbReference type="GeneID" id="100368248"/>
<dbReference type="PANTHER" id="PTHR34768">
    <property type="entry name" value="COILED-COIL DOMAIN-CONTAINING PROTEIN 89"/>
    <property type="match status" value="1"/>
</dbReference>
<evidence type="ECO:0000313" key="4">
    <source>
        <dbReference type="Proteomes" id="UP000694865"/>
    </source>
</evidence>
<dbReference type="Proteomes" id="UP000694865">
    <property type="component" value="Unplaced"/>
</dbReference>
<organism evidence="4 5">
    <name type="scientific">Saccoglossus kowalevskii</name>
    <name type="common">Acorn worm</name>
    <dbReference type="NCBI Taxonomy" id="10224"/>
    <lineage>
        <taxon>Eukaryota</taxon>
        <taxon>Metazoa</taxon>
        <taxon>Hemichordata</taxon>
        <taxon>Enteropneusta</taxon>
        <taxon>Harrimaniidae</taxon>
        <taxon>Saccoglossus</taxon>
    </lineage>
</organism>